<evidence type="ECO:0000256" key="2">
    <source>
        <dbReference type="ARBA" id="ARBA00011233"/>
    </source>
</evidence>
<evidence type="ECO:0000256" key="8">
    <source>
        <dbReference type="ARBA" id="ARBA00023114"/>
    </source>
</evidence>
<dbReference type="GO" id="GO:0046930">
    <property type="term" value="C:pore complex"/>
    <property type="evidence" value="ECO:0007669"/>
    <property type="project" value="UniProtKB-KW"/>
</dbReference>
<keyword evidence="6 11" id="KW-0732">Signal</keyword>
<comment type="caution">
    <text evidence="13">The sequence shown here is derived from an EMBL/GenBank/DDBJ whole genome shotgun (WGS) entry which is preliminary data.</text>
</comment>
<dbReference type="PANTHER" id="PTHR34501">
    <property type="entry name" value="PROTEIN YDDL-RELATED"/>
    <property type="match status" value="1"/>
</dbReference>
<keyword evidence="10" id="KW-0998">Cell outer membrane</keyword>
<keyword evidence="5" id="KW-0812">Transmembrane</keyword>
<dbReference type="EMBL" id="QXMN01000351">
    <property type="protein sequence ID" value="RIX68417.1"/>
    <property type="molecule type" value="Genomic_DNA"/>
</dbReference>
<dbReference type="GO" id="GO:0015288">
    <property type="term" value="F:porin activity"/>
    <property type="evidence" value="ECO:0007669"/>
    <property type="project" value="UniProtKB-KW"/>
</dbReference>
<keyword evidence="4" id="KW-1134">Transmembrane beta strand</keyword>
<keyword evidence="9" id="KW-0472">Membrane</keyword>
<evidence type="ECO:0000259" key="12">
    <source>
        <dbReference type="Pfam" id="PF13609"/>
    </source>
</evidence>
<keyword evidence="8" id="KW-0626">Porin</keyword>
<dbReference type="SUPFAM" id="SSF56935">
    <property type="entry name" value="Porins"/>
    <property type="match status" value="1"/>
</dbReference>
<evidence type="ECO:0000256" key="6">
    <source>
        <dbReference type="ARBA" id="ARBA00022729"/>
    </source>
</evidence>
<feature type="non-terminal residue" evidence="13">
    <location>
        <position position="187"/>
    </location>
</feature>
<dbReference type="CDD" id="cd00342">
    <property type="entry name" value="gram_neg_porins"/>
    <property type="match status" value="1"/>
</dbReference>
<evidence type="ECO:0000256" key="10">
    <source>
        <dbReference type="ARBA" id="ARBA00023237"/>
    </source>
</evidence>
<evidence type="ECO:0000313" key="14">
    <source>
        <dbReference type="Proteomes" id="UP000265619"/>
    </source>
</evidence>
<organism evidence="13 14">
    <name type="scientific">Acidovorax cavernicola</name>
    <dbReference type="NCBI Taxonomy" id="1675792"/>
    <lineage>
        <taxon>Bacteria</taxon>
        <taxon>Pseudomonadati</taxon>
        <taxon>Pseudomonadota</taxon>
        <taxon>Betaproteobacteria</taxon>
        <taxon>Burkholderiales</taxon>
        <taxon>Comamonadaceae</taxon>
        <taxon>Acidovorax</taxon>
    </lineage>
</organism>
<dbReference type="Gene3D" id="2.40.160.10">
    <property type="entry name" value="Porin"/>
    <property type="match status" value="1"/>
</dbReference>
<sequence length="187" mass="19259">MAAAILCAAALPAQAQSAPAPSSVKIYGIVDVGVEVLGNVNGKGTLARVPSNTGMMPSRLGFQGTENLGGGWRSMFTLEMGLAPDTGSFGQGGRPFGRQSFVGLETPWGTVSLGRQYSMLTWSMQDASPIGPAIYALGSLDAYLPNARTDNALVYRRSFAGLSVGAGYSFGRDAYNAGPSPAGTNCP</sequence>
<feature type="domain" description="Porin" evidence="12">
    <location>
        <begin position="2"/>
        <end position="176"/>
    </location>
</feature>
<proteinExistence type="predicted"/>
<evidence type="ECO:0000256" key="7">
    <source>
        <dbReference type="ARBA" id="ARBA00023065"/>
    </source>
</evidence>
<dbReference type="GO" id="GO:0006811">
    <property type="term" value="P:monoatomic ion transport"/>
    <property type="evidence" value="ECO:0007669"/>
    <property type="project" value="UniProtKB-KW"/>
</dbReference>
<comment type="subcellular location">
    <subcellularLocation>
        <location evidence="1">Cell outer membrane</location>
        <topology evidence="1">Multi-pass membrane protein</topology>
    </subcellularLocation>
</comment>
<dbReference type="Pfam" id="PF13609">
    <property type="entry name" value="Porin_4"/>
    <property type="match status" value="1"/>
</dbReference>
<comment type="subunit">
    <text evidence="2">Homotrimer.</text>
</comment>
<evidence type="ECO:0000256" key="1">
    <source>
        <dbReference type="ARBA" id="ARBA00004571"/>
    </source>
</evidence>
<dbReference type="OrthoDB" id="6975458at2"/>
<dbReference type="GO" id="GO:0009279">
    <property type="term" value="C:cell outer membrane"/>
    <property type="evidence" value="ECO:0007669"/>
    <property type="project" value="UniProtKB-SubCell"/>
</dbReference>
<evidence type="ECO:0000256" key="5">
    <source>
        <dbReference type="ARBA" id="ARBA00022692"/>
    </source>
</evidence>
<name>A0A9X8GRH9_9BURK</name>
<keyword evidence="7" id="KW-0406">Ion transport</keyword>
<dbReference type="Proteomes" id="UP000265619">
    <property type="component" value="Unassembled WGS sequence"/>
</dbReference>
<evidence type="ECO:0000256" key="3">
    <source>
        <dbReference type="ARBA" id="ARBA00022448"/>
    </source>
</evidence>
<keyword evidence="14" id="KW-1185">Reference proteome</keyword>
<gene>
    <name evidence="13" type="ORF">D3H34_33580</name>
</gene>
<feature type="signal peptide" evidence="11">
    <location>
        <begin position="1"/>
        <end position="15"/>
    </location>
</feature>
<evidence type="ECO:0000256" key="11">
    <source>
        <dbReference type="SAM" id="SignalP"/>
    </source>
</evidence>
<dbReference type="InterPro" id="IPR033900">
    <property type="entry name" value="Gram_neg_porin_domain"/>
</dbReference>
<dbReference type="InterPro" id="IPR023614">
    <property type="entry name" value="Porin_dom_sf"/>
</dbReference>
<evidence type="ECO:0000313" key="13">
    <source>
        <dbReference type="EMBL" id="RIX68417.1"/>
    </source>
</evidence>
<feature type="chain" id="PRO_5040966288" evidence="11">
    <location>
        <begin position="16"/>
        <end position="187"/>
    </location>
</feature>
<dbReference type="PANTHER" id="PTHR34501:SF9">
    <property type="entry name" value="MAJOR OUTER MEMBRANE PROTEIN P.IA"/>
    <property type="match status" value="1"/>
</dbReference>
<accession>A0A9X8GRH9</accession>
<dbReference type="InterPro" id="IPR050298">
    <property type="entry name" value="Gram-neg_bact_OMP"/>
</dbReference>
<evidence type="ECO:0000256" key="9">
    <source>
        <dbReference type="ARBA" id="ARBA00023136"/>
    </source>
</evidence>
<dbReference type="AlphaFoldDB" id="A0A9X8GRH9"/>
<protein>
    <submittedName>
        <fullName evidence="13">Porin</fullName>
    </submittedName>
</protein>
<reference evidence="13 14" key="1">
    <citation type="submission" date="2018-09" db="EMBL/GenBank/DDBJ databases">
        <title>Acidovorax cavernicola nov. sp. isolated from Gruta de las Maravillas (Aracena, Spain).</title>
        <authorList>
            <person name="Jurado V."/>
            <person name="Gutierrez-Patricio S."/>
            <person name="Gonzalez-Pimentel J.L."/>
            <person name="Miller A.Z."/>
            <person name="Laiz L."/>
            <person name="Saiz-Jimenez C."/>
        </authorList>
    </citation>
    <scope>NUCLEOTIDE SEQUENCE [LARGE SCALE GENOMIC DNA]</scope>
    <source>
        <strain evidence="13 14">1011MAR4D40.2</strain>
    </source>
</reference>
<keyword evidence="3" id="KW-0813">Transport</keyword>
<evidence type="ECO:0000256" key="4">
    <source>
        <dbReference type="ARBA" id="ARBA00022452"/>
    </source>
</evidence>